<name>A0A0C2WGV9_AMAMK</name>
<reference evidence="2 3" key="1">
    <citation type="submission" date="2014-04" db="EMBL/GenBank/DDBJ databases">
        <title>Evolutionary Origins and Diversification of the Mycorrhizal Mutualists.</title>
        <authorList>
            <consortium name="DOE Joint Genome Institute"/>
            <consortium name="Mycorrhizal Genomics Consortium"/>
            <person name="Kohler A."/>
            <person name="Kuo A."/>
            <person name="Nagy L.G."/>
            <person name="Floudas D."/>
            <person name="Copeland A."/>
            <person name="Barry K.W."/>
            <person name="Cichocki N."/>
            <person name="Veneault-Fourrey C."/>
            <person name="LaButti K."/>
            <person name="Lindquist E.A."/>
            <person name="Lipzen A."/>
            <person name="Lundell T."/>
            <person name="Morin E."/>
            <person name="Murat C."/>
            <person name="Riley R."/>
            <person name="Ohm R."/>
            <person name="Sun H."/>
            <person name="Tunlid A."/>
            <person name="Henrissat B."/>
            <person name="Grigoriev I.V."/>
            <person name="Hibbett D.S."/>
            <person name="Martin F."/>
        </authorList>
    </citation>
    <scope>NUCLEOTIDE SEQUENCE [LARGE SCALE GENOMIC DNA]</scope>
    <source>
        <strain evidence="2 3">Koide BX008</strain>
    </source>
</reference>
<feature type="region of interest" description="Disordered" evidence="1">
    <location>
        <begin position="1"/>
        <end position="27"/>
    </location>
</feature>
<dbReference type="AlphaFoldDB" id="A0A0C2WGV9"/>
<dbReference type="InParanoid" id="A0A0C2WGV9"/>
<accession>A0A0C2WGV9</accession>
<evidence type="ECO:0000256" key="1">
    <source>
        <dbReference type="SAM" id="MobiDB-lite"/>
    </source>
</evidence>
<proteinExistence type="predicted"/>
<keyword evidence="3" id="KW-1185">Reference proteome</keyword>
<dbReference type="EMBL" id="KN818527">
    <property type="protein sequence ID" value="KIL55353.1"/>
    <property type="molecule type" value="Genomic_DNA"/>
</dbReference>
<feature type="region of interest" description="Disordered" evidence="1">
    <location>
        <begin position="116"/>
        <end position="146"/>
    </location>
</feature>
<gene>
    <name evidence="2" type="ORF">M378DRAFT_182254</name>
</gene>
<dbReference type="HOGENOM" id="CLU_1004601_0_0_1"/>
<organism evidence="2 3">
    <name type="scientific">Amanita muscaria (strain Koide BX008)</name>
    <dbReference type="NCBI Taxonomy" id="946122"/>
    <lineage>
        <taxon>Eukaryota</taxon>
        <taxon>Fungi</taxon>
        <taxon>Dikarya</taxon>
        <taxon>Basidiomycota</taxon>
        <taxon>Agaricomycotina</taxon>
        <taxon>Agaricomycetes</taxon>
        <taxon>Agaricomycetidae</taxon>
        <taxon>Agaricales</taxon>
        <taxon>Pluteineae</taxon>
        <taxon>Amanitaceae</taxon>
        <taxon>Amanita</taxon>
    </lineage>
</organism>
<dbReference type="Proteomes" id="UP000054549">
    <property type="component" value="Unassembled WGS sequence"/>
</dbReference>
<dbReference type="OrthoDB" id="3270804at2759"/>
<evidence type="ECO:0000313" key="3">
    <source>
        <dbReference type="Proteomes" id="UP000054549"/>
    </source>
</evidence>
<protein>
    <submittedName>
        <fullName evidence="2">Uncharacterized protein</fullName>
    </submittedName>
</protein>
<sequence length="277" mass="30630">MHHWRKFSTPPPESSDETSDTHSSSESLATQLFLIMEKLTLLELSSNTELDRFDRIEQLLVPQSPSCIRVRTTTGSDGVAASPRQRQGQASFVSFTDAPASASAIAIALNCHPSVGPETPRRTARDQSTVTPCLPKHQGSARPVRAQTPEAHSFTPHREAAVPIQPQYLSDAEDEIGEMRERPSKGMPQPNTLPAHYFRPDPIITPEQISHSLLRAQDGAYFVVTQGLEPGVYRNWHETAAVAKSVGGVWTKVPSKDKAISTYQEAYLNGFCKRIYR</sequence>
<evidence type="ECO:0000313" key="2">
    <source>
        <dbReference type="EMBL" id="KIL55353.1"/>
    </source>
</evidence>